<feature type="compositionally biased region" description="Basic and acidic residues" evidence="1">
    <location>
        <begin position="326"/>
        <end position="338"/>
    </location>
</feature>
<evidence type="ECO:0000313" key="2">
    <source>
        <dbReference type="EMBL" id="KAJ3167775.1"/>
    </source>
</evidence>
<proteinExistence type="predicted"/>
<accession>A0AAD5TGR8</accession>
<evidence type="ECO:0000313" key="3">
    <source>
        <dbReference type="Proteomes" id="UP001212152"/>
    </source>
</evidence>
<gene>
    <name evidence="2" type="ORF">HDU87_001468</name>
</gene>
<organism evidence="2 3">
    <name type="scientific">Geranomyces variabilis</name>
    <dbReference type="NCBI Taxonomy" id="109894"/>
    <lineage>
        <taxon>Eukaryota</taxon>
        <taxon>Fungi</taxon>
        <taxon>Fungi incertae sedis</taxon>
        <taxon>Chytridiomycota</taxon>
        <taxon>Chytridiomycota incertae sedis</taxon>
        <taxon>Chytridiomycetes</taxon>
        <taxon>Spizellomycetales</taxon>
        <taxon>Powellomycetaceae</taxon>
        <taxon>Geranomyces</taxon>
    </lineage>
</organism>
<comment type="caution">
    <text evidence="2">The sequence shown here is derived from an EMBL/GenBank/DDBJ whole genome shotgun (WGS) entry which is preliminary data.</text>
</comment>
<protein>
    <submittedName>
        <fullName evidence="2">Uncharacterized protein</fullName>
    </submittedName>
</protein>
<feature type="compositionally biased region" description="Polar residues" evidence="1">
    <location>
        <begin position="9"/>
        <end position="18"/>
    </location>
</feature>
<reference evidence="2" key="1">
    <citation type="submission" date="2020-05" db="EMBL/GenBank/DDBJ databases">
        <title>Phylogenomic resolution of chytrid fungi.</title>
        <authorList>
            <person name="Stajich J.E."/>
            <person name="Amses K."/>
            <person name="Simmons R."/>
            <person name="Seto K."/>
            <person name="Myers J."/>
            <person name="Bonds A."/>
            <person name="Quandt C.A."/>
            <person name="Barry K."/>
            <person name="Liu P."/>
            <person name="Grigoriev I."/>
            <person name="Longcore J.E."/>
            <person name="James T.Y."/>
        </authorList>
    </citation>
    <scope>NUCLEOTIDE SEQUENCE</scope>
    <source>
        <strain evidence="2">JEL0379</strain>
    </source>
</reference>
<feature type="region of interest" description="Disordered" evidence="1">
    <location>
        <begin position="369"/>
        <end position="482"/>
    </location>
</feature>
<feature type="compositionally biased region" description="Basic and acidic residues" evidence="1">
    <location>
        <begin position="369"/>
        <end position="388"/>
    </location>
</feature>
<name>A0AAD5TGR8_9FUNG</name>
<dbReference type="EMBL" id="JADGJQ010000133">
    <property type="protein sequence ID" value="KAJ3167775.1"/>
    <property type="molecule type" value="Genomic_DNA"/>
</dbReference>
<dbReference type="Proteomes" id="UP001212152">
    <property type="component" value="Unassembled WGS sequence"/>
</dbReference>
<sequence>MTAVAGPTYNYTIGTTQPPRLDAKCPLRPLRKDSSPPFNYDARSDPALRNWFARSGVRKLVLPTEASFAGQSVQTSKIRFHDHAPPPPPPTLASSLISTAILHSSLSRHTLAPLETLLLATAHFSDIRSFDLAEPLPAPAELSKFQSILLIGDLLKPNSPHALLQRSAPAWHRVLKDYIAANRPAMVITPSTFDSPLTPIAVNRSVCPGLGQIPAPDHPMLAGVERLGLEDAVWTVKGHVEKGAQIIARWGTGVPLIVVRGSVVAINMIVVPKFEGRSNQLIDVWDPAQTDALTLISNALRWSASASKADRASPKCPSCANPARRAKSEDLTHRTVQEIEREHRDELRRRHEAQMHDTVWAQYKAARYAKEHAPSRPHTHDCSTEHQRTGGTSGSKGESGWLPRIASDSPYRRKEPVRQAKSKTHTLPRFAERKLNKPPSQPSLFAPLPDTPSRRSRPEGAGKGSRRPIVSTTHGDSDPESDQAIGAMAASAEAGEREGATIVKRDESPEGGLVEGATFVTVPVSLTEGPLDVAGQEQ</sequence>
<feature type="region of interest" description="Disordered" evidence="1">
    <location>
        <begin position="311"/>
        <end position="338"/>
    </location>
</feature>
<evidence type="ECO:0000256" key="1">
    <source>
        <dbReference type="SAM" id="MobiDB-lite"/>
    </source>
</evidence>
<keyword evidence="3" id="KW-1185">Reference proteome</keyword>
<feature type="region of interest" description="Disordered" evidence="1">
    <location>
        <begin position="1"/>
        <end position="21"/>
    </location>
</feature>
<dbReference type="AlphaFoldDB" id="A0AAD5TGR8"/>